<evidence type="ECO:0000313" key="2">
    <source>
        <dbReference type="EMBL" id="CAL4804613.1"/>
    </source>
</evidence>
<keyword evidence="3" id="KW-1185">Reference proteome</keyword>
<evidence type="ECO:0000313" key="3">
    <source>
        <dbReference type="Proteomes" id="UP001152797"/>
    </source>
</evidence>
<reference evidence="1" key="1">
    <citation type="submission" date="2022-10" db="EMBL/GenBank/DDBJ databases">
        <authorList>
            <person name="Chen Y."/>
            <person name="Dougan E. K."/>
            <person name="Chan C."/>
            <person name="Rhodes N."/>
            <person name="Thang M."/>
        </authorList>
    </citation>
    <scope>NUCLEOTIDE SEQUENCE</scope>
</reference>
<comment type="caution">
    <text evidence="1">The sequence shown here is derived from an EMBL/GenBank/DDBJ whole genome shotgun (WGS) entry which is preliminary data.</text>
</comment>
<name>A0A9P1DW50_9DINO</name>
<dbReference type="EMBL" id="CAMXCT010006628">
    <property type="protein sequence ID" value="CAI4017301.1"/>
    <property type="molecule type" value="Genomic_DNA"/>
</dbReference>
<feature type="non-terminal residue" evidence="1">
    <location>
        <position position="157"/>
    </location>
</feature>
<reference evidence="2 3" key="2">
    <citation type="submission" date="2024-05" db="EMBL/GenBank/DDBJ databases">
        <authorList>
            <person name="Chen Y."/>
            <person name="Shah S."/>
            <person name="Dougan E. K."/>
            <person name="Thang M."/>
            <person name="Chan C."/>
        </authorList>
    </citation>
    <scope>NUCLEOTIDE SEQUENCE [LARGE SCALE GENOMIC DNA]</scope>
</reference>
<evidence type="ECO:0000313" key="1">
    <source>
        <dbReference type="EMBL" id="CAI4017301.1"/>
    </source>
</evidence>
<accession>A0A9P1DW50</accession>
<dbReference type="Proteomes" id="UP001152797">
    <property type="component" value="Unassembled WGS sequence"/>
</dbReference>
<organism evidence="1">
    <name type="scientific">Cladocopium goreaui</name>
    <dbReference type="NCBI Taxonomy" id="2562237"/>
    <lineage>
        <taxon>Eukaryota</taxon>
        <taxon>Sar</taxon>
        <taxon>Alveolata</taxon>
        <taxon>Dinophyceae</taxon>
        <taxon>Suessiales</taxon>
        <taxon>Symbiodiniaceae</taxon>
        <taxon>Cladocopium</taxon>
    </lineage>
</organism>
<sequence>IFLLSLVAGRGEILDALTSDACGAECSLSALQVKASKGDADDTSGGYCYGTSNFCATPSRSTCEFWSQKGCSWVNWAPNLDGESYCAGSSSFCRTNDRSNCNFWSSQGCVWTQGGWGPHQARNGGMSCVGTSMFCSTTSQSTCEFWKSEGCRWVQHW</sequence>
<proteinExistence type="predicted"/>
<dbReference type="EMBL" id="CAMXCT030006628">
    <property type="protein sequence ID" value="CAL4804613.1"/>
    <property type="molecule type" value="Genomic_DNA"/>
</dbReference>
<protein>
    <submittedName>
        <fullName evidence="1">Uncharacterized protein</fullName>
    </submittedName>
</protein>
<dbReference type="EMBL" id="CAMXCT020006628">
    <property type="protein sequence ID" value="CAL1170676.1"/>
    <property type="molecule type" value="Genomic_DNA"/>
</dbReference>
<gene>
    <name evidence="1" type="ORF">C1SCF055_LOCUS41956</name>
</gene>
<dbReference type="AlphaFoldDB" id="A0A9P1DW50"/>